<dbReference type="AlphaFoldDB" id="A0AAQ3PZB3"/>
<dbReference type="InterPro" id="IPR036691">
    <property type="entry name" value="Endo/exonu/phosph_ase_sf"/>
</dbReference>
<dbReference type="Gene3D" id="3.60.10.10">
    <property type="entry name" value="Endonuclease/exonuclease/phosphatase"/>
    <property type="match status" value="1"/>
</dbReference>
<dbReference type="GO" id="GO:0003824">
    <property type="term" value="F:catalytic activity"/>
    <property type="evidence" value="ECO:0007669"/>
    <property type="project" value="InterPro"/>
</dbReference>
<dbReference type="Pfam" id="PF03372">
    <property type="entry name" value="Exo_endo_phos"/>
    <property type="match status" value="1"/>
</dbReference>
<protein>
    <recommendedName>
        <fullName evidence="1">Endonuclease/exonuclease/phosphatase domain-containing protein</fullName>
    </recommendedName>
</protein>
<dbReference type="PANTHER" id="PTHR33710">
    <property type="entry name" value="BNAC02G09200D PROTEIN"/>
    <property type="match status" value="1"/>
</dbReference>
<feature type="domain" description="Endonuclease/exonuclease/phosphatase" evidence="1">
    <location>
        <begin position="4"/>
        <end position="208"/>
    </location>
</feature>
<evidence type="ECO:0000313" key="3">
    <source>
        <dbReference type="Proteomes" id="UP001327560"/>
    </source>
</evidence>
<dbReference type="Proteomes" id="UP001327560">
    <property type="component" value="Chromosome 1"/>
</dbReference>
<keyword evidence="3" id="KW-1185">Reference proteome</keyword>
<evidence type="ECO:0000313" key="2">
    <source>
        <dbReference type="EMBL" id="WOK93203.1"/>
    </source>
</evidence>
<gene>
    <name evidence="2" type="ORF">Cni_G01897</name>
</gene>
<organism evidence="2 3">
    <name type="scientific">Canna indica</name>
    <name type="common">Indian-shot</name>
    <dbReference type="NCBI Taxonomy" id="4628"/>
    <lineage>
        <taxon>Eukaryota</taxon>
        <taxon>Viridiplantae</taxon>
        <taxon>Streptophyta</taxon>
        <taxon>Embryophyta</taxon>
        <taxon>Tracheophyta</taxon>
        <taxon>Spermatophyta</taxon>
        <taxon>Magnoliopsida</taxon>
        <taxon>Liliopsida</taxon>
        <taxon>Zingiberales</taxon>
        <taxon>Cannaceae</taxon>
        <taxon>Canna</taxon>
    </lineage>
</organism>
<dbReference type="SUPFAM" id="SSF56219">
    <property type="entry name" value="DNase I-like"/>
    <property type="match status" value="1"/>
</dbReference>
<reference evidence="2 3" key="1">
    <citation type="submission" date="2023-10" db="EMBL/GenBank/DDBJ databases">
        <title>Chromosome-scale genome assembly provides insights into flower coloration mechanisms of Canna indica.</title>
        <authorList>
            <person name="Li C."/>
        </authorList>
    </citation>
    <scope>NUCLEOTIDE SEQUENCE [LARGE SCALE GENOMIC DNA]</scope>
    <source>
        <tissue evidence="2">Flower</tissue>
    </source>
</reference>
<sequence>MKIISWNIRGARKKTANDYLWSLVRRFNVEVILLLETHLVEEEAENYLKWRKRVWDGEAVYSNGRSGGMILLWKKDAIKGKVVFKDSQSINCIFEKDCGKCFLFTGIYASTNIKMRGCLCKRFSELQVPEIPWLITGDMNCITKAEENKGRRAFVENTSLADFRNLVDGMGLFEADHKGPHFTWSNKRVGGEKVLARLDRTYYNAAWLDWDLNIMVEHMNMVDSSHRPVMIKMCKWYQKQKTKNKERIYV</sequence>
<dbReference type="PANTHER" id="PTHR33710:SF71">
    <property type="entry name" value="ENDONUCLEASE_EXONUCLEASE_PHOSPHATASE DOMAIN-CONTAINING PROTEIN"/>
    <property type="match status" value="1"/>
</dbReference>
<name>A0AAQ3PZB3_9LILI</name>
<evidence type="ECO:0000259" key="1">
    <source>
        <dbReference type="Pfam" id="PF03372"/>
    </source>
</evidence>
<accession>A0AAQ3PZB3</accession>
<proteinExistence type="predicted"/>
<dbReference type="InterPro" id="IPR005135">
    <property type="entry name" value="Endo/exonuclease/phosphatase"/>
</dbReference>
<dbReference type="EMBL" id="CP136890">
    <property type="protein sequence ID" value="WOK93203.1"/>
    <property type="molecule type" value="Genomic_DNA"/>
</dbReference>